<accession>A0A0W0SSF7</accession>
<evidence type="ECO:0000256" key="1">
    <source>
        <dbReference type="SAM" id="Phobius"/>
    </source>
</evidence>
<dbReference type="OrthoDB" id="5651163at2"/>
<reference evidence="2 3" key="1">
    <citation type="submission" date="2015-11" db="EMBL/GenBank/DDBJ databases">
        <title>Genomic analysis of 38 Legionella species identifies large and diverse effector repertoires.</title>
        <authorList>
            <person name="Burstein D."/>
            <person name="Amaro F."/>
            <person name="Zusman T."/>
            <person name="Lifshitz Z."/>
            <person name="Cohen O."/>
            <person name="Gilbert J.A."/>
            <person name="Pupko T."/>
            <person name="Shuman H.A."/>
            <person name="Segal G."/>
        </authorList>
    </citation>
    <scope>NUCLEOTIDE SEQUENCE [LARGE SCALE GENOMIC DNA]</scope>
    <source>
        <strain evidence="2 3">ATCC 43878</strain>
    </source>
</reference>
<dbReference type="CDD" id="cd21821">
    <property type="entry name" value="MavE"/>
    <property type="match status" value="1"/>
</dbReference>
<feature type="transmembrane region" description="Helical" evidence="1">
    <location>
        <begin position="136"/>
        <end position="157"/>
    </location>
</feature>
<dbReference type="Proteomes" id="UP000054742">
    <property type="component" value="Unassembled WGS sequence"/>
</dbReference>
<dbReference type="AlphaFoldDB" id="A0A0W0SSF7"/>
<gene>
    <name evidence="2" type="ORF">Lbru_0820</name>
</gene>
<keyword evidence="1" id="KW-1133">Transmembrane helix</keyword>
<evidence type="ECO:0000313" key="2">
    <source>
        <dbReference type="EMBL" id="KTC86326.1"/>
    </source>
</evidence>
<name>A0A0W0SSF7_9GAMM</name>
<proteinExistence type="predicted"/>
<dbReference type="EMBL" id="LNXV01000005">
    <property type="protein sequence ID" value="KTC86326.1"/>
    <property type="molecule type" value="Genomic_DNA"/>
</dbReference>
<protein>
    <submittedName>
        <fullName evidence="2">Uncharacterized protein</fullName>
    </submittedName>
</protein>
<dbReference type="RefSeq" id="WP_058440921.1">
    <property type="nucleotide sequence ID" value="NZ_CAAAHU010000010.1"/>
</dbReference>
<dbReference type="PATRIC" id="fig|29422.6.peg.856"/>
<keyword evidence="1" id="KW-0472">Membrane</keyword>
<keyword evidence="3" id="KW-1185">Reference proteome</keyword>
<organism evidence="2 3">
    <name type="scientific">Legionella brunensis</name>
    <dbReference type="NCBI Taxonomy" id="29422"/>
    <lineage>
        <taxon>Bacteria</taxon>
        <taxon>Pseudomonadati</taxon>
        <taxon>Pseudomonadota</taxon>
        <taxon>Gammaproteobacteria</taxon>
        <taxon>Legionellales</taxon>
        <taxon>Legionellaceae</taxon>
        <taxon>Legionella</taxon>
    </lineage>
</organism>
<keyword evidence="1" id="KW-0812">Transmembrane</keyword>
<comment type="caution">
    <text evidence="2">The sequence shown here is derived from an EMBL/GenBank/DDBJ whole genome shotgun (WGS) entry which is preliminary data.</text>
</comment>
<evidence type="ECO:0000313" key="3">
    <source>
        <dbReference type="Proteomes" id="UP000054742"/>
    </source>
</evidence>
<sequence length="161" mass="18598">MKSKQFITIFYQKLLAILNNQKQLQDTQIYFQQEDRNNERYFCRATFGLYGWNPEDASKFSAAVAEALRETTLLFFTTDDAKLRLIQDCSETIKTKLIPQLTLNLNHQNPFEELKQKIEKELKQLSQEELSFKNPYVLFASVSAVAVVATAVAWNLAQPNP</sequence>